<organism evidence="2 3">
    <name type="scientific">Lutimaribacter saemankumensis</name>
    <dbReference type="NCBI Taxonomy" id="490829"/>
    <lineage>
        <taxon>Bacteria</taxon>
        <taxon>Pseudomonadati</taxon>
        <taxon>Pseudomonadota</taxon>
        <taxon>Alphaproteobacteria</taxon>
        <taxon>Rhodobacterales</taxon>
        <taxon>Roseobacteraceae</taxon>
        <taxon>Lutimaribacter</taxon>
    </lineage>
</organism>
<feature type="compositionally biased region" description="Acidic residues" evidence="1">
    <location>
        <begin position="91"/>
        <end position="103"/>
    </location>
</feature>
<keyword evidence="3" id="KW-1185">Reference proteome</keyword>
<name>A0A1G8IH73_9RHOB</name>
<dbReference type="OrthoDB" id="7658888at2"/>
<dbReference type="RefSeq" id="WP_139170469.1">
    <property type="nucleotide sequence ID" value="NZ_FNEB01000001.1"/>
</dbReference>
<feature type="region of interest" description="Disordered" evidence="1">
    <location>
        <begin position="81"/>
        <end position="125"/>
    </location>
</feature>
<evidence type="ECO:0000313" key="2">
    <source>
        <dbReference type="EMBL" id="SDI18245.1"/>
    </source>
</evidence>
<protein>
    <recommendedName>
        <fullName evidence="4">DUF4177 domain-containing protein</fullName>
    </recommendedName>
</protein>
<evidence type="ECO:0008006" key="4">
    <source>
        <dbReference type="Google" id="ProtNLM"/>
    </source>
</evidence>
<sequence>MMYEYKVIPAPRKGRKARGIKGAEARFSFAIQEVMNDLGAEGWEFLRSETLPSDERQGLTSSQTVFRSLLVFRRPRADDLSDFSPELLEDHSDEDVADDDTDGGDIAALSERNWSDESEADRTRT</sequence>
<evidence type="ECO:0000256" key="1">
    <source>
        <dbReference type="SAM" id="MobiDB-lite"/>
    </source>
</evidence>
<proteinExistence type="predicted"/>
<dbReference type="AlphaFoldDB" id="A0A1G8IH73"/>
<dbReference type="Proteomes" id="UP000199340">
    <property type="component" value="Unassembled WGS sequence"/>
</dbReference>
<gene>
    <name evidence="2" type="ORF">SAMN05421850_101921</name>
</gene>
<dbReference type="EMBL" id="FNEB01000001">
    <property type="protein sequence ID" value="SDI18245.1"/>
    <property type="molecule type" value="Genomic_DNA"/>
</dbReference>
<dbReference type="STRING" id="490829.SAMN05421850_101921"/>
<evidence type="ECO:0000313" key="3">
    <source>
        <dbReference type="Proteomes" id="UP000199340"/>
    </source>
</evidence>
<accession>A0A1G8IH73</accession>
<reference evidence="2 3" key="1">
    <citation type="submission" date="2016-10" db="EMBL/GenBank/DDBJ databases">
        <authorList>
            <person name="de Groot N.N."/>
        </authorList>
    </citation>
    <scope>NUCLEOTIDE SEQUENCE [LARGE SCALE GENOMIC DNA]</scope>
    <source>
        <strain evidence="2 3">DSM 28010</strain>
    </source>
</reference>